<organism evidence="2 3">
    <name type="scientific">Nocardiopsis suaedae</name>
    <dbReference type="NCBI Taxonomy" id="3018444"/>
    <lineage>
        <taxon>Bacteria</taxon>
        <taxon>Bacillati</taxon>
        <taxon>Actinomycetota</taxon>
        <taxon>Actinomycetes</taxon>
        <taxon>Streptosporangiales</taxon>
        <taxon>Nocardiopsidaceae</taxon>
        <taxon>Nocardiopsis</taxon>
    </lineage>
</organism>
<protein>
    <submittedName>
        <fullName evidence="2">Hemerythrin domain-containing protein</fullName>
    </submittedName>
</protein>
<dbReference type="CDD" id="cd12108">
    <property type="entry name" value="Hr-like"/>
    <property type="match status" value="1"/>
</dbReference>
<proteinExistence type="predicted"/>
<keyword evidence="3" id="KW-1185">Reference proteome</keyword>
<dbReference type="RefSeq" id="WP_270676353.1">
    <property type="nucleotide sequence ID" value="NZ_JAQFWP010000006.1"/>
</dbReference>
<dbReference type="Pfam" id="PF01814">
    <property type="entry name" value="Hemerythrin"/>
    <property type="match status" value="1"/>
</dbReference>
<comment type="caution">
    <text evidence="2">The sequence shown here is derived from an EMBL/GenBank/DDBJ whole genome shotgun (WGS) entry which is preliminary data.</text>
</comment>
<dbReference type="PANTHER" id="PTHR35585">
    <property type="entry name" value="HHE DOMAIN PROTEIN (AFU_ORTHOLOGUE AFUA_4G00730)"/>
    <property type="match status" value="1"/>
</dbReference>
<evidence type="ECO:0000313" key="3">
    <source>
        <dbReference type="Proteomes" id="UP001165685"/>
    </source>
</evidence>
<dbReference type="InterPro" id="IPR012312">
    <property type="entry name" value="Hemerythrin-like"/>
</dbReference>
<accession>A0ABT4TGN8</accession>
<feature type="domain" description="Hemerythrin-like" evidence="1">
    <location>
        <begin position="15"/>
        <end position="133"/>
    </location>
</feature>
<dbReference type="EMBL" id="JAQFWP010000006">
    <property type="protein sequence ID" value="MDA2803864.1"/>
    <property type="molecule type" value="Genomic_DNA"/>
</dbReference>
<dbReference type="PANTHER" id="PTHR35585:SF1">
    <property type="entry name" value="HHE DOMAIN PROTEIN (AFU_ORTHOLOGUE AFUA_4G00730)"/>
    <property type="match status" value="1"/>
</dbReference>
<name>A0ABT4TGN8_9ACTN</name>
<sequence>MIPSDHGGGALGGDVLDLLTAEHRDLCTAFAHLCAAASEDGPHDPRVRPQAERAVAALVRHLSTEEQLLYPRLRGAFPGGAERASIRHRELEAWMRDLERLTGSDPGFGHLLRLLADGVRRHAAEQESGLFPRFARDTTQEERLRIGERVPAAQALAPTRPHPGVPDAPPLKALVTPWIGVADRVRDFLSQRGD</sequence>
<dbReference type="Gene3D" id="1.20.120.520">
    <property type="entry name" value="nmb1532 protein domain like"/>
    <property type="match status" value="1"/>
</dbReference>
<evidence type="ECO:0000313" key="2">
    <source>
        <dbReference type="EMBL" id="MDA2803864.1"/>
    </source>
</evidence>
<reference evidence="2" key="1">
    <citation type="submission" date="2023-01" db="EMBL/GenBank/DDBJ databases">
        <title>Draft genome sequence of Nocardiopsis sp. LSu2-4 isolated from halophytes.</title>
        <authorList>
            <person name="Duangmal K."/>
            <person name="Chantavorakit T."/>
        </authorList>
    </citation>
    <scope>NUCLEOTIDE SEQUENCE</scope>
    <source>
        <strain evidence="2">LSu2-4</strain>
    </source>
</reference>
<evidence type="ECO:0000259" key="1">
    <source>
        <dbReference type="Pfam" id="PF01814"/>
    </source>
</evidence>
<gene>
    <name evidence="2" type="ORF">O4U47_05020</name>
</gene>
<dbReference type="Proteomes" id="UP001165685">
    <property type="component" value="Unassembled WGS sequence"/>
</dbReference>